<evidence type="ECO:0000256" key="4">
    <source>
        <dbReference type="ARBA" id="ARBA00022741"/>
    </source>
</evidence>
<gene>
    <name evidence="11" type="ORF">GH811_13930</name>
</gene>
<organism evidence="11 12">
    <name type="scientific">Acetobacterium malicum</name>
    <dbReference type="NCBI Taxonomy" id="52692"/>
    <lineage>
        <taxon>Bacteria</taxon>
        <taxon>Bacillati</taxon>
        <taxon>Bacillota</taxon>
        <taxon>Clostridia</taxon>
        <taxon>Eubacteriales</taxon>
        <taxon>Eubacteriaceae</taxon>
        <taxon>Acetobacterium</taxon>
    </lineage>
</organism>
<evidence type="ECO:0000256" key="5">
    <source>
        <dbReference type="ARBA" id="ARBA00022777"/>
    </source>
</evidence>
<feature type="region of interest" description="Disordered" evidence="9">
    <location>
        <begin position="265"/>
        <end position="284"/>
    </location>
</feature>
<sequence>MEKITYVVEDRVLAEILGKQNFSTKEAAVLELIKNAYDANSSKIDIIFKKRKNSISLEIIDCGDGMNREIIEQQWMHVGKSFKGYKDEETGRIYAGSKGIGRFALSRLGENVDLYSKRENYNSIYWKTDWETSYIGENTEEVGVGTRIVITNLRDRWTRRSIKPLITYLSKIYKDTIMEINVEFEDEKGQVIPVWENPQIGINYVTSINLIYNSDSQDLNCEIISDEFKQKASVITKIKDITQYKINLNMLDALGDYVDEELMNEAENEDEDKDEDKDKDEDEDVSVNAKSILLNLGDFSCKFYFSLSSITKQDSDWFEYKHKNLIERYNYGTILYRNAFGIDSFEGRNDWLDLAGRSRRSPAAATHPTGNWHVRTNQLSGFILIDKEKNKYIQDLSNRQGITENIYFSVFKKIILEGISAFESYRQSIIKDINAQKKKEQKTKLTQHKDDSAIAIKLIDSVKKNPSQVKELTEVQVKNLISEIDRHKQEKEYYKKEKEDIEQKARYDVQLLNVLATSHLKVISLSHEIDNNRNNIAKIPLNIENALKNLDVWNSLKKENLPAYKNVPAMLDDMSSTSRQFLNLADTILEETEKSKFETQEYNLYEIVNKITEKWEKQYAWIKFELDISGDETIIISYDQLMVIFDNLILNSIQQNDEKSELILNIKLENSDECVLFKYSDNGIGLPKKYKSNPLKILEVHESSRLKGHGLGMWIVNNTVTKLDGKIEEINSNNGFSITGYIKLKEKI</sequence>
<proteinExistence type="predicted"/>
<name>A0ABR6YZV4_9FIRM</name>
<dbReference type="InterPro" id="IPR005467">
    <property type="entry name" value="His_kinase_dom"/>
</dbReference>
<evidence type="ECO:0000256" key="2">
    <source>
        <dbReference type="ARBA" id="ARBA00012438"/>
    </source>
</evidence>
<dbReference type="SMART" id="SM00387">
    <property type="entry name" value="HATPase_c"/>
    <property type="match status" value="1"/>
</dbReference>
<keyword evidence="5" id="KW-0418">Kinase</keyword>
<keyword evidence="7" id="KW-0902">Two-component regulatory system</keyword>
<evidence type="ECO:0000256" key="8">
    <source>
        <dbReference type="SAM" id="Coils"/>
    </source>
</evidence>
<dbReference type="Proteomes" id="UP000622405">
    <property type="component" value="Unassembled WGS sequence"/>
</dbReference>
<comment type="caution">
    <text evidence="11">The sequence shown here is derived from an EMBL/GenBank/DDBJ whole genome shotgun (WGS) entry which is preliminary data.</text>
</comment>
<dbReference type="EMBL" id="WJBE01000014">
    <property type="protein sequence ID" value="MBC3900715.1"/>
    <property type="molecule type" value="Genomic_DNA"/>
</dbReference>
<dbReference type="Gene3D" id="3.30.565.10">
    <property type="entry name" value="Histidine kinase-like ATPase, C-terminal domain"/>
    <property type="match status" value="2"/>
</dbReference>
<keyword evidence="12" id="KW-1185">Reference proteome</keyword>
<dbReference type="InterPro" id="IPR003594">
    <property type="entry name" value="HATPase_dom"/>
</dbReference>
<dbReference type="Pfam" id="PF02518">
    <property type="entry name" value="HATPase_c"/>
    <property type="match status" value="1"/>
</dbReference>
<dbReference type="EC" id="2.7.13.3" evidence="2"/>
<keyword evidence="6 11" id="KW-0067">ATP-binding</keyword>
<dbReference type="RefSeq" id="WP_186894873.1">
    <property type="nucleotide sequence ID" value="NZ_WJBE01000014.1"/>
</dbReference>
<evidence type="ECO:0000256" key="1">
    <source>
        <dbReference type="ARBA" id="ARBA00000085"/>
    </source>
</evidence>
<dbReference type="PANTHER" id="PTHR44936">
    <property type="entry name" value="SENSOR PROTEIN CREC"/>
    <property type="match status" value="1"/>
</dbReference>
<feature type="domain" description="Histidine kinase" evidence="10">
    <location>
        <begin position="524"/>
        <end position="746"/>
    </location>
</feature>
<evidence type="ECO:0000313" key="11">
    <source>
        <dbReference type="EMBL" id="MBC3900715.1"/>
    </source>
</evidence>
<dbReference type="SUPFAM" id="SSF55874">
    <property type="entry name" value="ATPase domain of HSP90 chaperone/DNA topoisomerase II/histidine kinase"/>
    <property type="match status" value="2"/>
</dbReference>
<reference evidence="11 12" key="1">
    <citation type="journal article" date="2020" name="mSystems">
        <title>Defining Genomic and Predicted Metabolic Features of the Acetobacterium Genus.</title>
        <authorList>
            <person name="Ross D.E."/>
            <person name="Marshall C.W."/>
            <person name="Gulliver D."/>
            <person name="May H.D."/>
            <person name="Norman R.S."/>
        </authorList>
    </citation>
    <scope>NUCLEOTIDE SEQUENCE [LARGE SCALE GENOMIC DNA]</scope>
    <source>
        <strain evidence="11 12">DSM 4132</strain>
    </source>
</reference>
<evidence type="ECO:0000256" key="7">
    <source>
        <dbReference type="ARBA" id="ARBA00023012"/>
    </source>
</evidence>
<dbReference type="GO" id="GO:0005524">
    <property type="term" value="F:ATP binding"/>
    <property type="evidence" value="ECO:0007669"/>
    <property type="project" value="UniProtKB-KW"/>
</dbReference>
<keyword evidence="8" id="KW-0175">Coiled coil</keyword>
<feature type="coiled-coil region" evidence="8">
    <location>
        <begin position="470"/>
        <end position="504"/>
    </location>
</feature>
<comment type="catalytic activity">
    <reaction evidence="1">
        <text>ATP + protein L-histidine = ADP + protein N-phospho-L-histidine.</text>
        <dbReference type="EC" id="2.7.13.3"/>
    </reaction>
</comment>
<keyword evidence="4" id="KW-0547">Nucleotide-binding</keyword>
<evidence type="ECO:0000256" key="6">
    <source>
        <dbReference type="ARBA" id="ARBA00022840"/>
    </source>
</evidence>
<dbReference type="Pfam" id="PF13589">
    <property type="entry name" value="HATPase_c_3"/>
    <property type="match status" value="1"/>
</dbReference>
<dbReference type="InterPro" id="IPR050980">
    <property type="entry name" value="2C_sensor_his_kinase"/>
</dbReference>
<evidence type="ECO:0000256" key="3">
    <source>
        <dbReference type="ARBA" id="ARBA00022679"/>
    </source>
</evidence>
<evidence type="ECO:0000313" key="12">
    <source>
        <dbReference type="Proteomes" id="UP000622405"/>
    </source>
</evidence>
<protein>
    <recommendedName>
        <fullName evidence="2">histidine kinase</fullName>
        <ecNumber evidence="2">2.7.13.3</ecNumber>
    </recommendedName>
</protein>
<dbReference type="InterPro" id="IPR036890">
    <property type="entry name" value="HATPase_C_sf"/>
</dbReference>
<accession>A0ABR6YZV4</accession>
<evidence type="ECO:0000256" key="9">
    <source>
        <dbReference type="SAM" id="MobiDB-lite"/>
    </source>
</evidence>
<keyword evidence="3" id="KW-0808">Transferase</keyword>
<dbReference type="PROSITE" id="PS50109">
    <property type="entry name" value="HIS_KIN"/>
    <property type="match status" value="1"/>
</dbReference>
<dbReference type="PANTHER" id="PTHR44936:SF10">
    <property type="entry name" value="SENSOR PROTEIN RSTB"/>
    <property type="match status" value="1"/>
</dbReference>
<evidence type="ECO:0000259" key="10">
    <source>
        <dbReference type="PROSITE" id="PS50109"/>
    </source>
</evidence>